<name>A0ABY7M947_9CHLR</name>
<gene>
    <name evidence="2" type="ORF">O0235_05735</name>
</gene>
<keyword evidence="1" id="KW-0472">Membrane</keyword>
<feature type="transmembrane region" description="Helical" evidence="1">
    <location>
        <begin position="31"/>
        <end position="55"/>
    </location>
</feature>
<accession>A0ABY7M947</accession>
<evidence type="ECO:0000313" key="2">
    <source>
        <dbReference type="EMBL" id="WBL37066.1"/>
    </source>
</evidence>
<evidence type="ECO:0000256" key="1">
    <source>
        <dbReference type="SAM" id="Phobius"/>
    </source>
</evidence>
<dbReference type="EMBL" id="CP115149">
    <property type="protein sequence ID" value="WBL37066.1"/>
    <property type="molecule type" value="Genomic_DNA"/>
</dbReference>
<protein>
    <submittedName>
        <fullName evidence="2">Uncharacterized protein</fullName>
    </submittedName>
</protein>
<reference evidence="2 3" key="1">
    <citation type="journal article" date="2023" name="ISME J.">
        <title>Thermophilic Dehalococcoidia with unusual traits shed light on an unexpected past.</title>
        <authorList>
            <person name="Palmer M."/>
            <person name="Covington J.K."/>
            <person name="Zhou E.M."/>
            <person name="Thomas S.C."/>
            <person name="Habib N."/>
            <person name="Seymour C.O."/>
            <person name="Lai D."/>
            <person name="Johnston J."/>
            <person name="Hashimi A."/>
            <person name="Jiao J.Y."/>
            <person name="Muok A.R."/>
            <person name="Liu L."/>
            <person name="Xian W.D."/>
            <person name="Zhi X.Y."/>
            <person name="Li M.M."/>
            <person name="Silva L.P."/>
            <person name="Bowen B.P."/>
            <person name="Louie K."/>
            <person name="Briegel A."/>
            <person name="Pett-Ridge J."/>
            <person name="Weber P.K."/>
            <person name="Tocheva E.I."/>
            <person name="Woyke T."/>
            <person name="Northen T.R."/>
            <person name="Mayali X."/>
            <person name="Li W.J."/>
            <person name="Hedlund B.P."/>
        </authorList>
    </citation>
    <scope>NUCLEOTIDE SEQUENCE [LARGE SCALE GENOMIC DNA]</scope>
    <source>
        <strain evidence="2 3">YIM 72310</strain>
    </source>
</reference>
<dbReference type="Proteomes" id="UP001212803">
    <property type="component" value="Chromosome"/>
</dbReference>
<keyword evidence="1" id="KW-0812">Transmembrane</keyword>
<organism evidence="2 3">
    <name type="scientific">Tepidiforma flava</name>
    <dbReference type="NCBI Taxonomy" id="3004094"/>
    <lineage>
        <taxon>Bacteria</taxon>
        <taxon>Bacillati</taxon>
        <taxon>Chloroflexota</taxon>
        <taxon>Tepidiformia</taxon>
        <taxon>Tepidiformales</taxon>
        <taxon>Tepidiformaceae</taxon>
        <taxon>Tepidiforma</taxon>
    </lineage>
</organism>
<evidence type="ECO:0000313" key="3">
    <source>
        <dbReference type="Proteomes" id="UP001212803"/>
    </source>
</evidence>
<sequence length="57" mass="5982">MAAGDYRLELVVLDTRDGTELDRETLPGQGVFSVGTTAALDGTVFVAAITGWLAALR</sequence>
<proteinExistence type="predicted"/>
<keyword evidence="3" id="KW-1185">Reference proteome</keyword>
<keyword evidence="1" id="KW-1133">Transmembrane helix</keyword>
<dbReference type="RefSeq" id="WP_270057580.1">
    <property type="nucleotide sequence ID" value="NZ_CP115149.1"/>
</dbReference>